<reference evidence="2" key="1">
    <citation type="submission" date="2021-02" db="EMBL/GenBank/DDBJ databases">
        <authorList>
            <person name="Nowell W R."/>
        </authorList>
    </citation>
    <scope>NUCLEOTIDE SEQUENCE</scope>
</reference>
<dbReference type="AlphaFoldDB" id="A0A8S2W4V6"/>
<dbReference type="Proteomes" id="UP000676336">
    <property type="component" value="Unassembled WGS sequence"/>
</dbReference>
<name>A0A8S2W4V6_9BILA</name>
<comment type="caution">
    <text evidence="2">The sequence shown here is derived from an EMBL/GenBank/DDBJ whole genome shotgun (WGS) entry which is preliminary data.</text>
</comment>
<protein>
    <submittedName>
        <fullName evidence="2">Uncharacterized protein</fullName>
    </submittedName>
</protein>
<evidence type="ECO:0000313" key="2">
    <source>
        <dbReference type="EMBL" id="CAF4432106.1"/>
    </source>
</evidence>
<accession>A0A8S2W4V6</accession>
<organism evidence="2 3">
    <name type="scientific">Rotaria magnacalcarata</name>
    <dbReference type="NCBI Taxonomy" id="392030"/>
    <lineage>
        <taxon>Eukaryota</taxon>
        <taxon>Metazoa</taxon>
        <taxon>Spiralia</taxon>
        <taxon>Gnathifera</taxon>
        <taxon>Rotifera</taxon>
        <taxon>Eurotatoria</taxon>
        <taxon>Bdelloidea</taxon>
        <taxon>Philodinida</taxon>
        <taxon>Philodinidae</taxon>
        <taxon>Rotaria</taxon>
    </lineage>
</organism>
<evidence type="ECO:0000256" key="1">
    <source>
        <dbReference type="SAM" id="MobiDB-lite"/>
    </source>
</evidence>
<feature type="non-terminal residue" evidence="2">
    <location>
        <position position="71"/>
    </location>
</feature>
<evidence type="ECO:0000313" key="3">
    <source>
        <dbReference type="Proteomes" id="UP000676336"/>
    </source>
</evidence>
<gene>
    <name evidence="2" type="ORF">SMN809_LOCUS31871</name>
</gene>
<feature type="region of interest" description="Disordered" evidence="1">
    <location>
        <begin position="52"/>
        <end position="71"/>
    </location>
</feature>
<sequence length="71" mass="8264">GVTPIAPVNYELRSTNADEWEKERTALYQQLDEKDDEINNLAQAIERLKSQTNEQDELFNQARKDNENLQA</sequence>
<dbReference type="EMBL" id="CAJOBI010065002">
    <property type="protein sequence ID" value="CAF4432106.1"/>
    <property type="molecule type" value="Genomic_DNA"/>
</dbReference>
<proteinExistence type="predicted"/>
<feature type="compositionally biased region" description="Basic and acidic residues" evidence="1">
    <location>
        <begin position="62"/>
        <end position="71"/>
    </location>
</feature>
<feature type="non-terminal residue" evidence="2">
    <location>
        <position position="1"/>
    </location>
</feature>